<dbReference type="EMBL" id="GL833127">
    <property type="protein sequence ID" value="EGB08485.1"/>
    <property type="molecule type" value="Genomic_DNA"/>
</dbReference>
<accession>F0Y7S6</accession>
<dbReference type="InParanoid" id="F0Y7S6"/>
<name>F0Y7S6_AURAN</name>
<dbReference type="AlphaFoldDB" id="F0Y7S6"/>
<dbReference type="Proteomes" id="UP000002729">
    <property type="component" value="Unassembled WGS sequence"/>
</dbReference>
<reference evidence="2 3" key="1">
    <citation type="journal article" date="2011" name="Proc. Natl. Acad. Sci. U.S.A.">
        <title>Niche of harmful alga Aureococcus anophagefferens revealed through ecogenomics.</title>
        <authorList>
            <person name="Gobler C.J."/>
            <person name="Berry D.L."/>
            <person name="Dyhrman S.T."/>
            <person name="Wilhelm S.W."/>
            <person name="Salamov A."/>
            <person name="Lobanov A.V."/>
            <person name="Zhang Y."/>
            <person name="Collier J.L."/>
            <person name="Wurch L.L."/>
            <person name="Kustka A.B."/>
            <person name="Dill B.D."/>
            <person name="Shah M."/>
            <person name="VerBerkmoes N.C."/>
            <person name="Kuo A."/>
            <person name="Terry A."/>
            <person name="Pangilinan J."/>
            <person name="Lindquist E.A."/>
            <person name="Lucas S."/>
            <person name="Paulsen I.T."/>
            <person name="Hattenrath-Lehmann T.K."/>
            <person name="Talmage S.C."/>
            <person name="Walker E.A."/>
            <person name="Koch F."/>
            <person name="Burson A.M."/>
            <person name="Marcoval M.A."/>
            <person name="Tang Y.Z."/>
            <person name="Lecleir G.R."/>
            <person name="Coyne K.J."/>
            <person name="Berg G.M."/>
            <person name="Bertrand E.M."/>
            <person name="Saito M.A."/>
            <person name="Gladyshev V.N."/>
            <person name="Grigoriev I.V."/>
        </authorList>
    </citation>
    <scope>NUCLEOTIDE SEQUENCE [LARGE SCALE GENOMIC DNA]</scope>
    <source>
        <strain evidence="3">CCMP 1984</strain>
    </source>
</reference>
<sequence>MPPRRVLLLLACLPSPASGGCPAPGCCPPRPAAWRYNSTLASTAAAAVEAWRASHLCSGPFEAATDASRTEPPGPIVAVAVGGVARVAASFRAVAVGGANRTTGGDTYDLSFASGPERAMPRVRDRCDGSYGVEVELVAPGSYRWTLTLRWVRNAGLDERLDGRPRKSLNAAVGELRVDVVGSADGGANATPPCADYDAPGRYVGAPPAPGPPGSLSVKLARDGPSRYYKGLDPKRAGNATWALKWRPAGCTYPPSDARRLQDALRGRTVVAAGDSTIRLMFMNFLQAARPGGPSFHAFARSRASPVALGVPVTHCNVDRCLCHGLFEVRLDARTWPYGDTVLDCHETARGFGGVAPPCDDDEIVLVFVFHTLLDCRLLKYGEFGARFDLGACLKSSGEVREGNEFLGAVVPRADAVLFQIGFHVVGRLGVKGCIESVESWLPQLAALAERAAAKFVMAANPAELSTNKEEIAGPTTARPYPHVQTNARMAACNAYMRDFARRGGGAWTYLGGQYEMSWLGEEWVYSQPHYEATPMLDVFARALVAKLADAPRPSRAPVAAPTPAPTAECADDAAWTYVGNDRKRYTCAWVADEPARRCRKELKGGAGRTPLSPLDACPGSCGTCPPGNSS</sequence>
<dbReference type="PROSITE" id="PS51257">
    <property type="entry name" value="PROKAR_LIPOPROTEIN"/>
    <property type="match status" value="1"/>
</dbReference>
<feature type="signal peptide" evidence="1">
    <location>
        <begin position="1"/>
        <end position="19"/>
    </location>
</feature>
<dbReference type="KEGG" id="aaf:AURANDRAFT_63784"/>
<keyword evidence="1" id="KW-0732">Signal</keyword>
<evidence type="ECO:0000313" key="3">
    <source>
        <dbReference type="Proteomes" id="UP000002729"/>
    </source>
</evidence>
<organism evidence="3">
    <name type="scientific">Aureococcus anophagefferens</name>
    <name type="common">Harmful bloom alga</name>
    <dbReference type="NCBI Taxonomy" id="44056"/>
    <lineage>
        <taxon>Eukaryota</taxon>
        <taxon>Sar</taxon>
        <taxon>Stramenopiles</taxon>
        <taxon>Ochrophyta</taxon>
        <taxon>Pelagophyceae</taxon>
        <taxon>Pelagomonadales</taxon>
        <taxon>Pelagomonadaceae</taxon>
        <taxon>Aureococcus</taxon>
    </lineage>
</organism>
<keyword evidence="3" id="KW-1185">Reference proteome</keyword>
<dbReference type="GeneID" id="20224499"/>
<protein>
    <submittedName>
        <fullName evidence="2">Uncharacterized protein</fullName>
    </submittedName>
</protein>
<evidence type="ECO:0000313" key="2">
    <source>
        <dbReference type="EMBL" id="EGB08485.1"/>
    </source>
</evidence>
<evidence type="ECO:0000256" key="1">
    <source>
        <dbReference type="SAM" id="SignalP"/>
    </source>
</evidence>
<dbReference type="RefSeq" id="XP_009036498.1">
    <property type="nucleotide sequence ID" value="XM_009038250.1"/>
</dbReference>
<proteinExistence type="predicted"/>
<feature type="chain" id="PRO_5003261433" evidence="1">
    <location>
        <begin position="20"/>
        <end position="631"/>
    </location>
</feature>
<gene>
    <name evidence="2" type="ORF">AURANDRAFT_63784</name>
</gene>